<sequence>MYRLKYHAAALALLFLSLSCPACGKEGGTEPSGPEPPVQPEIPGEPEQPERLVVEIADPGFEQEVDFTSGAWKKTHAWQTDRAVFSYEPTGGYNGSAGIRIACVDGDYTTDAVVTQPVSGLVPGKLYELSAMVRTSGVTGGRGGNICLFGQGVWVGSPPFVGTNGWTRRSVQFIAEETTAVIGCRLGFWAGDSRGSVWFDDVALRTPDGMYHRASEHLELYLDKALVRVSDAVIDGWLAKLDKVYDAYTELFDFFVPFGGRKMIVLSKQIDAWAYAGYPIEWNRDYVASTLDEVVRYDNAVFGIMHEMGHNFAPGNYVTGSYGSGNGDWNWNEELFANFRMYYALCRTGYKVYMNNTVYTGAQIADMYRKSYEETLARGIASDGDGLMYVMTRMADTEGWEPFRKAFRELYGLDPAVSCGATKWEKIDCFFSVVSRYASKDLLETYFTPAQIAALKTLK</sequence>
<dbReference type="OrthoDB" id="606623at2"/>
<name>A0A1Y3R1N1_9BACT</name>
<proteinExistence type="predicted"/>
<evidence type="ECO:0000256" key="1">
    <source>
        <dbReference type="SAM" id="MobiDB-lite"/>
    </source>
</evidence>
<feature type="region of interest" description="Disordered" evidence="1">
    <location>
        <begin position="25"/>
        <end position="47"/>
    </location>
</feature>
<protein>
    <recommendedName>
        <fullName evidence="5">Peptidase M60 domain-containing protein</fullName>
    </recommendedName>
</protein>
<evidence type="ECO:0000313" key="3">
    <source>
        <dbReference type="EMBL" id="OUN04448.1"/>
    </source>
</evidence>
<evidence type="ECO:0000313" key="4">
    <source>
        <dbReference type="Proteomes" id="UP000195772"/>
    </source>
</evidence>
<dbReference type="InterPro" id="IPR008979">
    <property type="entry name" value="Galactose-bd-like_sf"/>
</dbReference>
<dbReference type="PROSITE" id="PS51257">
    <property type="entry name" value="PROKAR_LIPOPROTEIN"/>
    <property type="match status" value="1"/>
</dbReference>
<dbReference type="AlphaFoldDB" id="A0A1Y3R1N1"/>
<evidence type="ECO:0008006" key="5">
    <source>
        <dbReference type="Google" id="ProtNLM"/>
    </source>
</evidence>
<dbReference type="SUPFAM" id="SSF49785">
    <property type="entry name" value="Galactose-binding domain-like"/>
    <property type="match status" value="1"/>
</dbReference>
<feature type="chain" id="PRO_5010985703" description="Peptidase M60 domain-containing protein" evidence="2">
    <location>
        <begin position="25"/>
        <end position="459"/>
    </location>
</feature>
<dbReference type="Proteomes" id="UP000195772">
    <property type="component" value="Unassembled WGS sequence"/>
</dbReference>
<reference evidence="4" key="1">
    <citation type="submission" date="2017-04" db="EMBL/GenBank/DDBJ databases">
        <title>Function of individual gut microbiota members based on whole genome sequencing of pure cultures obtained from chicken caecum.</title>
        <authorList>
            <person name="Medvecky M."/>
            <person name="Cejkova D."/>
            <person name="Polansky O."/>
            <person name="Karasova D."/>
            <person name="Kubasova T."/>
            <person name="Cizek A."/>
            <person name="Rychlik I."/>
        </authorList>
    </citation>
    <scope>NUCLEOTIDE SEQUENCE [LARGE SCALE GENOMIC DNA]</scope>
    <source>
        <strain evidence="4">An90</strain>
    </source>
</reference>
<feature type="signal peptide" evidence="2">
    <location>
        <begin position="1"/>
        <end position="24"/>
    </location>
</feature>
<evidence type="ECO:0000256" key="2">
    <source>
        <dbReference type="SAM" id="SignalP"/>
    </source>
</evidence>
<dbReference type="Gene3D" id="2.60.120.260">
    <property type="entry name" value="Galactose-binding domain-like"/>
    <property type="match status" value="1"/>
</dbReference>
<organism evidence="3 4">
    <name type="scientific">Alistipes onderdonkii</name>
    <dbReference type="NCBI Taxonomy" id="328813"/>
    <lineage>
        <taxon>Bacteria</taxon>
        <taxon>Pseudomonadati</taxon>
        <taxon>Bacteroidota</taxon>
        <taxon>Bacteroidia</taxon>
        <taxon>Bacteroidales</taxon>
        <taxon>Rikenellaceae</taxon>
        <taxon>Alistipes</taxon>
    </lineage>
</organism>
<accession>A0A1Y3R1N1</accession>
<gene>
    <name evidence="3" type="ORF">B5G41_03835</name>
</gene>
<keyword evidence="2" id="KW-0732">Signal</keyword>
<dbReference type="RefSeq" id="WP_087401365.1">
    <property type="nucleotide sequence ID" value="NZ_DAWEOI010000003.1"/>
</dbReference>
<dbReference type="EMBL" id="NFHB01000002">
    <property type="protein sequence ID" value="OUN04448.1"/>
    <property type="molecule type" value="Genomic_DNA"/>
</dbReference>
<comment type="caution">
    <text evidence="3">The sequence shown here is derived from an EMBL/GenBank/DDBJ whole genome shotgun (WGS) entry which is preliminary data.</text>
</comment>